<gene>
    <name evidence="2" type="ORF">HDF10_000349</name>
</gene>
<dbReference type="PROSITE" id="PS51354">
    <property type="entry name" value="GLUTAREDOXIN_2"/>
    <property type="match status" value="1"/>
</dbReference>
<evidence type="ECO:0000313" key="3">
    <source>
        <dbReference type="Proteomes" id="UP000569092"/>
    </source>
</evidence>
<organism evidence="2 3">
    <name type="scientific">Tunturiibacter lichenicola</name>
    <dbReference type="NCBI Taxonomy" id="2051959"/>
    <lineage>
        <taxon>Bacteria</taxon>
        <taxon>Pseudomonadati</taxon>
        <taxon>Acidobacteriota</taxon>
        <taxon>Terriglobia</taxon>
        <taxon>Terriglobales</taxon>
        <taxon>Acidobacteriaceae</taxon>
        <taxon>Tunturiibacter</taxon>
    </lineage>
</organism>
<accession>A0A7W8J4B4</accession>
<dbReference type="InterPro" id="IPR002109">
    <property type="entry name" value="Glutaredoxin"/>
</dbReference>
<dbReference type="SUPFAM" id="SSF52833">
    <property type="entry name" value="Thioredoxin-like"/>
    <property type="match status" value="1"/>
</dbReference>
<protein>
    <submittedName>
        <fullName evidence="2">Glutaredoxin 3</fullName>
    </submittedName>
</protein>
<dbReference type="InterPro" id="IPR036249">
    <property type="entry name" value="Thioredoxin-like_sf"/>
</dbReference>
<evidence type="ECO:0000313" key="2">
    <source>
        <dbReference type="EMBL" id="MBB5342399.1"/>
    </source>
</evidence>
<proteinExistence type="predicted"/>
<dbReference type="NCBIfam" id="NF041212">
    <property type="entry name" value="Uxx_star"/>
    <property type="match status" value="1"/>
</dbReference>
<reference evidence="2 3" key="1">
    <citation type="submission" date="2020-08" db="EMBL/GenBank/DDBJ databases">
        <title>Genomic Encyclopedia of Type Strains, Phase IV (KMG-V): Genome sequencing to study the core and pangenomes of soil and plant-associated prokaryotes.</title>
        <authorList>
            <person name="Whitman W."/>
        </authorList>
    </citation>
    <scope>NUCLEOTIDE SEQUENCE [LARGE SCALE GENOMIC DNA]</scope>
    <source>
        <strain evidence="2 3">M8US30</strain>
    </source>
</reference>
<comment type="caution">
    <text evidence="2">The sequence shown here is derived from an EMBL/GenBank/DDBJ whole genome shotgun (WGS) entry which is preliminary data.</text>
</comment>
<dbReference type="Pfam" id="PF00462">
    <property type="entry name" value="Glutaredoxin"/>
    <property type="match status" value="1"/>
</dbReference>
<evidence type="ECO:0000259" key="1">
    <source>
        <dbReference type="Pfam" id="PF00462"/>
    </source>
</evidence>
<dbReference type="EMBL" id="JACHDZ010000001">
    <property type="protein sequence ID" value="MBB5342399.1"/>
    <property type="molecule type" value="Genomic_DNA"/>
</dbReference>
<feature type="domain" description="Glutaredoxin" evidence="1">
    <location>
        <begin position="5"/>
        <end position="64"/>
    </location>
</feature>
<dbReference type="AlphaFoldDB" id="A0A7W8J4B4"/>
<sequence>MATLELYGSARCPYTQELREWLEWTRRDFTEYDVEADSEARARMNALDSSVRTVPVLVEDGKVIQVGWQGRGCIVGSD</sequence>
<dbReference type="Proteomes" id="UP000569092">
    <property type="component" value="Unassembled WGS sequence"/>
</dbReference>
<dbReference type="Gene3D" id="3.40.30.10">
    <property type="entry name" value="Glutaredoxin"/>
    <property type="match status" value="1"/>
</dbReference>
<name>A0A7W8J4B4_9BACT</name>